<dbReference type="InterPro" id="IPR002716">
    <property type="entry name" value="PIN_dom"/>
</dbReference>
<dbReference type="InterPro" id="IPR002850">
    <property type="entry name" value="PIN_toxin-like"/>
</dbReference>
<dbReference type="SUPFAM" id="SSF88723">
    <property type="entry name" value="PIN domain-like"/>
    <property type="match status" value="1"/>
</dbReference>
<dbReference type="AlphaFoldDB" id="A0A853IR20"/>
<reference evidence="2 3" key="1">
    <citation type="submission" date="2020-07" db="EMBL/GenBank/DDBJ databases">
        <authorList>
            <person name="Maaloum M."/>
        </authorList>
    </citation>
    <scope>NUCLEOTIDE SEQUENCE [LARGE SCALE GENOMIC DNA]</scope>
    <source>
        <strain evidence="2 3">GCS-AN-3</strain>
    </source>
</reference>
<organism evidence="2 3">
    <name type="scientific">Ottowia beijingensis</name>
    <dbReference type="NCBI Taxonomy" id="1207057"/>
    <lineage>
        <taxon>Bacteria</taxon>
        <taxon>Pseudomonadati</taxon>
        <taxon>Pseudomonadota</taxon>
        <taxon>Betaproteobacteria</taxon>
        <taxon>Burkholderiales</taxon>
        <taxon>Comamonadaceae</taxon>
        <taxon>Ottowia</taxon>
    </lineage>
</organism>
<dbReference type="Pfam" id="PF13470">
    <property type="entry name" value="PIN_3"/>
    <property type="match status" value="1"/>
</dbReference>
<evidence type="ECO:0000259" key="1">
    <source>
        <dbReference type="Pfam" id="PF13470"/>
    </source>
</evidence>
<dbReference type="EMBL" id="JACCKX010000001">
    <property type="protein sequence ID" value="NZA03033.1"/>
    <property type="molecule type" value="Genomic_DNA"/>
</dbReference>
<dbReference type="PANTHER" id="PTHR34610:SF3">
    <property type="entry name" value="SSL7007 PROTEIN"/>
    <property type="match status" value="1"/>
</dbReference>
<accession>A0A853IR20</accession>
<evidence type="ECO:0000313" key="3">
    <source>
        <dbReference type="Proteomes" id="UP000589716"/>
    </source>
</evidence>
<dbReference type="InterPro" id="IPR029060">
    <property type="entry name" value="PIN-like_dom_sf"/>
</dbReference>
<dbReference type="Proteomes" id="UP000589716">
    <property type="component" value="Unassembled WGS sequence"/>
</dbReference>
<name>A0A853IR20_9BURK</name>
<protein>
    <submittedName>
        <fullName evidence="2">Putative toxin-antitoxin system toxin component, PIN family</fullName>
    </submittedName>
</protein>
<proteinExistence type="predicted"/>
<dbReference type="NCBIfam" id="TIGR00305">
    <property type="entry name" value="putative toxin-antitoxin system toxin component, PIN family"/>
    <property type="match status" value="1"/>
</dbReference>
<gene>
    <name evidence="2" type="ORF">H0I39_17230</name>
</gene>
<evidence type="ECO:0000313" key="2">
    <source>
        <dbReference type="EMBL" id="NZA03033.1"/>
    </source>
</evidence>
<feature type="domain" description="PIN" evidence="1">
    <location>
        <begin position="15"/>
        <end position="123"/>
    </location>
</feature>
<sequence>MPSPAAPPAGSVPSRVVLDTNVIISAALLSGSGPARLLHRLLVCSRLVFSDATFAELETRLWKPKFDRYITLGARRRLLADLSAVADWVKPEGAARYSRDAEDDVFIHTAAAGGAGWLVSGDQDLLVLGRVEAVEIITPAHALERCAG</sequence>
<keyword evidence="3" id="KW-1185">Reference proteome</keyword>
<comment type="caution">
    <text evidence="2">The sequence shown here is derived from an EMBL/GenBank/DDBJ whole genome shotgun (WGS) entry which is preliminary data.</text>
</comment>
<dbReference type="PANTHER" id="PTHR34610">
    <property type="entry name" value="SSL7007 PROTEIN"/>
    <property type="match status" value="1"/>
</dbReference>